<dbReference type="AlphaFoldDB" id="A0A3B3WX74"/>
<evidence type="ECO:0000256" key="3">
    <source>
        <dbReference type="ARBA" id="ARBA00022658"/>
    </source>
</evidence>
<evidence type="ECO:0000259" key="8">
    <source>
        <dbReference type="PROSITE" id="PS50003"/>
    </source>
</evidence>
<evidence type="ECO:0000259" key="9">
    <source>
        <dbReference type="PROSITE" id="PS50190"/>
    </source>
</evidence>
<reference evidence="10" key="1">
    <citation type="submission" date="2025-08" db="UniProtKB">
        <authorList>
            <consortium name="Ensembl"/>
        </authorList>
    </citation>
    <scope>IDENTIFICATION</scope>
</reference>
<evidence type="ECO:0000256" key="1">
    <source>
        <dbReference type="ARBA" id="ARBA00004202"/>
    </source>
</evidence>
<dbReference type="GO" id="GO:0008289">
    <property type="term" value="F:lipid binding"/>
    <property type="evidence" value="ECO:0007669"/>
    <property type="project" value="UniProtKB-KW"/>
</dbReference>
<dbReference type="FunFam" id="1.10.1000.11:FF:000002">
    <property type="entry name" value="Cytohesin 1"/>
    <property type="match status" value="1"/>
</dbReference>
<dbReference type="Ensembl" id="ENSPMET00000004222.1">
    <property type="protein sequence ID" value="ENSPMEP00000007382.1"/>
    <property type="gene ID" value="ENSPMEG00000009002.1"/>
</dbReference>
<dbReference type="FunFam" id="2.30.29.30:FF:000009">
    <property type="entry name" value="Cytohesin 1"/>
    <property type="match status" value="1"/>
</dbReference>
<dbReference type="InterPro" id="IPR023394">
    <property type="entry name" value="Sec7_C_sf"/>
</dbReference>
<evidence type="ECO:0000256" key="2">
    <source>
        <dbReference type="ARBA" id="ARBA00022475"/>
    </source>
</evidence>
<keyword evidence="5" id="KW-0446">Lipid-binding</keyword>
<dbReference type="SMART" id="SM00222">
    <property type="entry name" value="Sec7"/>
    <property type="match status" value="1"/>
</dbReference>
<dbReference type="CDD" id="cd01252">
    <property type="entry name" value="PH_GRP1-like"/>
    <property type="match status" value="1"/>
</dbReference>
<accession>A0A3B3WX74</accession>
<dbReference type="FunFam" id="1.10.220.20:FF:000003">
    <property type="entry name" value="Cytohesin 1"/>
    <property type="match status" value="1"/>
</dbReference>
<dbReference type="InterPro" id="IPR011993">
    <property type="entry name" value="PH-like_dom_sf"/>
</dbReference>
<dbReference type="GO" id="GO:0032012">
    <property type="term" value="P:regulation of ARF protein signal transduction"/>
    <property type="evidence" value="ECO:0007669"/>
    <property type="project" value="InterPro"/>
</dbReference>
<dbReference type="PROSITE" id="PS50190">
    <property type="entry name" value="SEC7"/>
    <property type="match status" value="1"/>
</dbReference>
<dbReference type="PANTHER" id="PTHR10663">
    <property type="entry name" value="GUANYL-NUCLEOTIDE EXCHANGE FACTOR"/>
    <property type="match status" value="1"/>
</dbReference>
<evidence type="ECO:0000256" key="5">
    <source>
        <dbReference type="ARBA" id="ARBA00023121"/>
    </source>
</evidence>
<dbReference type="Gene3D" id="1.10.220.20">
    <property type="match status" value="1"/>
</dbReference>
<evidence type="ECO:0008006" key="12">
    <source>
        <dbReference type="Google" id="ProtNLM"/>
    </source>
</evidence>
<protein>
    <recommendedName>
        <fullName evidence="12">Cytohesin 1b</fullName>
    </recommendedName>
</protein>
<evidence type="ECO:0000256" key="7">
    <source>
        <dbReference type="SAM" id="Coils"/>
    </source>
</evidence>
<evidence type="ECO:0000256" key="4">
    <source>
        <dbReference type="ARBA" id="ARBA00023054"/>
    </source>
</evidence>
<feature type="domain" description="SEC7" evidence="9">
    <location>
        <begin position="90"/>
        <end position="277"/>
    </location>
</feature>
<dbReference type="Proteomes" id="UP000261480">
    <property type="component" value="Unplaced"/>
</dbReference>
<organism evidence="10 11">
    <name type="scientific">Poecilia mexicana</name>
    <dbReference type="NCBI Taxonomy" id="48701"/>
    <lineage>
        <taxon>Eukaryota</taxon>
        <taxon>Metazoa</taxon>
        <taxon>Chordata</taxon>
        <taxon>Craniata</taxon>
        <taxon>Vertebrata</taxon>
        <taxon>Euteleostomi</taxon>
        <taxon>Actinopterygii</taxon>
        <taxon>Neopterygii</taxon>
        <taxon>Teleostei</taxon>
        <taxon>Neoteleostei</taxon>
        <taxon>Acanthomorphata</taxon>
        <taxon>Ovalentaria</taxon>
        <taxon>Atherinomorphae</taxon>
        <taxon>Cyprinodontiformes</taxon>
        <taxon>Poeciliidae</taxon>
        <taxon>Poeciliinae</taxon>
        <taxon>Poecilia</taxon>
    </lineage>
</organism>
<dbReference type="Gene3D" id="2.30.29.30">
    <property type="entry name" value="Pleckstrin-homology domain (PH domain)/Phosphotyrosine-binding domain (PTB)"/>
    <property type="match status" value="1"/>
</dbReference>
<keyword evidence="4 7" id="KW-0175">Coiled coil</keyword>
<name>A0A3B3WX74_9TELE</name>
<feature type="coiled-coil region" evidence="7">
    <location>
        <begin position="48"/>
        <end position="89"/>
    </location>
</feature>
<dbReference type="InterPro" id="IPR000904">
    <property type="entry name" value="Sec7_dom"/>
</dbReference>
<reference evidence="10" key="2">
    <citation type="submission" date="2025-09" db="UniProtKB">
        <authorList>
            <consortium name="Ensembl"/>
        </authorList>
    </citation>
    <scope>IDENTIFICATION</scope>
</reference>
<sequence length="433" mass="50310">MCFCMLLLFSRWGCYFNFLFYVYLVRPASSSCINVETAISLPVPDDLSPEERQELESIRRRKQELLQDIQRLKDEIADVTNEIENLGLTEERKSMQRNKQMAIGRKKFNMDPTKGIRFLIDSSLLKNTSEDIAQFLYKGEGLNKTAIGDYLGERDEFNIKVLHAFLELHEFTDLNLVQALRQFLWSFRLPGEAQKIDRMMEAFAQRYCHCNPGVFQSTDTCYVLSFAVIMLNTSLHNPNVRDKPSVQRFTAMNRGINDGGDLPEDLLRNLYDSIKNEPFKIPEDDGNDLTHTFFNPDREGWLLKLAGGRVKTWKRRWFILTDNCLYYFEYTTDKEPRGIIPLENLSIREVEDSKKPNCFELFIPNNKYQVIKACKTEADGRVVEGNHTFYRISAPTAEEKDEWIKSIKAAISKDPFYEMLAARKKKVSSLKGL</sequence>
<proteinExistence type="predicted"/>
<keyword evidence="6" id="KW-0472">Membrane</keyword>
<keyword evidence="2" id="KW-1003">Cell membrane</keyword>
<dbReference type="PROSITE" id="PS50003">
    <property type="entry name" value="PH_DOMAIN"/>
    <property type="match status" value="1"/>
</dbReference>
<dbReference type="STRING" id="48701.ENSPMEP00000007382"/>
<dbReference type="InterPro" id="IPR035999">
    <property type="entry name" value="Sec7_dom_sf"/>
</dbReference>
<dbReference type="GO" id="GO:0005085">
    <property type="term" value="F:guanyl-nucleotide exchange factor activity"/>
    <property type="evidence" value="ECO:0007669"/>
    <property type="project" value="UniProtKB-KW"/>
</dbReference>
<dbReference type="Pfam" id="PF00169">
    <property type="entry name" value="PH"/>
    <property type="match status" value="1"/>
</dbReference>
<dbReference type="InterPro" id="IPR001849">
    <property type="entry name" value="PH_domain"/>
</dbReference>
<comment type="subcellular location">
    <subcellularLocation>
        <location evidence="1">Cell membrane</location>
        <topology evidence="1">Peripheral membrane protein</topology>
    </subcellularLocation>
</comment>
<dbReference type="CDD" id="cd00171">
    <property type="entry name" value="Sec7"/>
    <property type="match status" value="1"/>
</dbReference>
<evidence type="ECO:0000313" key="11">
    <source>
        <dbReference type="Proteomes" id="UP000261480"/>
    </source>
</evidence>
<evidence type="ECO:0000313" key="10">
    <source>
        <dbReference type="Ensembl" id="ENSPMEP00000007382.1"/>
    </source>
</evidence>
<keyword evidence="11" id="KW-1185">Reference proteome</keyword>
<dbReference type="GO" id="GO:0005886">
    <property type="term" value="C:plasma membrane"/>
    <property type="evidence" value="ECO:0007669"/>
    <property type="project" value="UniProtKB-SubCell"/>
</dbReference>
<evidence type="ECO:0000256" key="6">
    <source>
        <dbReference type="ARBA" id="ARBA00023136"/>
    </source>
</evidence>
<dbReference type="PANTHER" id="PTHR10663:SF340">
    <property type="entry name" value="CYTOHESIN-1"/>
    <property type="match status" value="1"/>
</dbReference>
<dbReference type="SMART" id="SM00233">
    <property type="entry name" value="PH"/>
    <property type="match status" value="1"/>
</dbReference>
<dbReference type="Gene3D" id="1.10.1000.11">
    <property type="entry name" value="Arf Nucleotide-binding Site Opener,domain 2"/>
    <property type="match status" value="1"/>
</dbReference>
<feature type="domain" description="PH" evidence="8">
    <location>
        <begin position="295"/>
        <end position="412"/>
    </location>
</feature>
<dbReference type="SUPFAM" id="SSF48425">
    <property type="entry name" value="Sec7 domain"/>
    <property type="match status" value="1"/>
</dbReference>
<dbReference type="SUPFAM" id="SSF50729">
    <property type="entry name" value="PH domain-like"/>
    <property type="match status" value="1"/>
</dbReference>
<keyword evidence="3" id="KW-0344">Guanine-nucleotide releasing factor</keyword>
<dbReference type="Pfam" id="PF01369">
    <property type="entry name" value="Sec7"/>
    <property type="match status" value="1"/>
</dbReference>